<dbReference type="GO" id="GO:0005524">
    <property type="term" value="F:ATP binding"/>
    <property type="evidence" value="ECO:0007669"/>
    <property type="project" value="UniProtKB-KW"/>
</dbReference>
<dbReference type="InterPro" id="IPR015944">
    <property type="entry name" value="Gly-tRNA-synth_bsu"/>
</dbReference>
<evidence type="ECO:0000256" key="6">
    <source>
        <dbReference type="ARBA" id="ARBA00022917"/>
    </source>
</evidence>
<sequence>MVNLVEVPNTIVGNFPGEFLYIPKELLVEAIQHHQKYFAVLDKSGNVSTKFLIVQNGIRDNDEIKKGNEKVLK</sequence>
<dbReference type="AlphaFoldDB" id="X1A0H8"/>
<feature type="non-terminal residue" evidence="9">
    <location>
        <position position="73"/>
    </location>
</feature>
<comment type="caution">
    <text evidence="9">The sequence shown here is derived from an EMBL/GenBank/DDBJ whole genome shotgun (WGS) entry which is preliminary data.</text>
</comment>
<evidence type="ECO:0000256" key="3">
    <source>
        <dbReference type="ARBA" id="ARBA00022598"/>
    </source>
</evidence>
<evidence type="ECO:0000256" key="1">
    <source>
        <dbReference type="ARBA" id="ARBA00008226"/>
    </source>
</evidence>
<evidence type="ECO:0000313" key="9">
    <source>
        <dbReference type="EMBL" id="GAG63642.1"/>
    </source>
</evidence>
<dbReference type="InterPro" id="IPR006194">
    <property type="entry name" value="Gly-tRNA-synth_heterodimer"/>
</dbReference>
<keyword evidence="3" id="KW-0436">Ligase</keyword>
<dbReference type="GO" id="GO:0005829">
    <property type="term" value="C:cytosol"/>
    <property type="evidence" value="ECO:0007669"/>
    <property type="project" value="TreeGrafter"/>
</dbReference>
<name>X1A0H8_9ZZZZ</name>
<dbReference type="EMBL" id="BART01001166">
    <property type="protein sequence ID" value="GAG63642.1"/>
    <property type="molecule type" value="Genomic_DNA"/>
</dbReference>
<evidence type="ECO:0000256" key="8">
    <source>
        <dbReference type="ARBA" id="ARBA00047937"/>
    </source>
</evidence>
<keyword evidence="6" id="KW-0648">Protein biosynthesis</keyword>
<dbReference type="EC" id="6.1.1.14" evidence="2"/>
<keyword evidence="4" id="KW-0547">Nucleotide-binding</keyword>
<evidence type="ECO:0000256" key="2">
    <source>
        <dbReference type="ARBA" id="ARBA00012829"/>
    </source>
</evidence>
<evidence type="ECO:0000256" key="4">
    <source>
        <dbReference type="ARBA" id="ARBA00022741"/>
    </source>
</evidence>
<protein>
    <recommendedName>
        <fullName evidence="2">glycine--tRNA ligase</fullName>
        <ecNumber evidence="2">6.1.1.14</ecNumber>
    </recommendedName>
</protein>
<proteinExistence type="inferred from homology"/>
<evidence type="ECO:0000256" key="5">
    <source>
        <dbReference type="ARBA" id="ARBA00022840"/>
    </source>
</evidence>
<dbReference type="GO" id="GO:0006426">
    <property type="term" value="P:glycyl-tRNA aminoacylation"/>
    <property type="evidence" value="ECO:0007669"/>
    <property type="project" value="InterPro"/>
</dbReference>
<dbReference type="PANTHER" id="PTHR30075:SF2">
    <property type="entry name" value="GLYCINE--TRNA LIGASE, CHLOROPLASTIC_MITOCHONDRIAL 2"/>
    <property type="match status" value="1"/>
</dbReference>
<evidence type="ECO:0000256" key="7">
    <source>
        <dbReference type="ARBA" id="ARBA00023146"/>
    </source>
</evidence>
<reference evidence="9" key="1">
    <citation type="journal article" date="2014" name="Front. Microbiol.">
        <title>High frequency of phylogenetically diverse reductive dehalogenase-homologous genes in deep subseafloor sedimentary metagenomes.</title>
        <authorList>
            <person name="Kawai M."/>
            <person name="Futagami T."/>
            <person name="Toyoda A."/>
            <person name="Takaki Y."/>
            <person name="Nishi S."/>
            <person name="Hori S."/>
            <person name="Arai W."/>
            <person name="Tsubouchi T."/>
            <person name="Morono Y."/>
            <person name="Uchiyama I."/>
            <person name="Ito T."/>
            <person name="Fujiyama A."/>
            <person name="Inagaki F."/>
            <person name="Takami H."/>
        </authorList>
    </citation>
    <scope>NUCLEOTIDE SEQUENCE</scope>
    <source>
        <strain evidence="9">Expedition CK06-06</strain>
    </source>
</reference>
<gene>
    <name evidence="9" type="ORF">S01H4_04377</name>
</gene>
<comment type="similarity">
    <text evidence="1">Belongs to the class-II aminoacyl-tRNA synthetase family.</text>
</comment>
<dbReference type="GO" id="GO:0004820">
    <property type="term" value="F:glycine-tRNA ligase activity"/>
    <property type="evidence" value="ECO:0007669"/>
    <property type="project" value="UniProtKB-EC"/>
</dbReference>
<dbReference type="PANTHER" id="PTHR30075">
    <property type="entry name" value="GLYCYL-TRNA SYNTHETASE"/>
    <property type="match status" value="1"/>
</dbReference>
<organism evidence="9">
    <name type="scientific">marine sediment metagenome</name>
    <dbReference type="NCBI Taxonomy" id="412755"/>
    <lineage>
        <taxon>unclassified sequences</taxon>
        <taxon>metagenomes</taxon>
        <taxon>ecological metagenomes</taxon>
    </lineage>
</organism>
<dbReference type="Pfam" id="PF02092">
    <property type="entry name" value="tRNA_synt_2f"/>
    <property type="match status" value="1"/>
</dbReference>
<comment type="catalytic activity">
    <reaction evidence="8">
        <text>tRNA(Gly) + glycine + ATP = glycyl-tRNA(Gly) + AMP + diphosphate</text>
        <dbReference type="Rhea" id="RHEA:16013"/>
        <dbReference type="Rhea" id="RHEA-COMP:9664"/>
        <dbReference type="Rhea" id="RHEA-COMP:9683"/>
        <dbReference type="ChEBI" id="CHEBI:30616"/>
        <dbReference type="ChEBI" id="CHEBI:33019"/>
        <dbReference type="ChEBI" id="CHEBI:57305"/>
        <dbReference type="ChEBI" id="CHEBI:78442"/>
        <dbReference type="ChEBI" id="CHEBI:78522"/>
        <dbReference type="ChEBI" id="CHEBI:456215"/>
        <dbReference type="EC" id="6.1.1.14"/>
    </reaction>
</comment>
<keyword evidence="5" id="KW-0067">ATP-binding</keyword>
<accession>X1A0H8</accession>
<keyword evidence="7" id="KW-0030">Aminoacyl-tRNA synthetase</keyword>